<dbReference type="OrthoDB" id="26782at10239"/>
<protein>
    <submittedName>
        <fullName evidence="1">Uncharacterized protein</fullName>
    </submittedName>
</protein>
<evidence type="ECO:0000313" key="2">
    <source>
        <dbReference type="Proteomes" id="UP000202181"/>
    </source>
</evidence>
<proteinExistence type="predicted"/>
<dbReference type="GeneID" id="29057073"/>
<reference evidence="1" key="1">
    <citation type="submission" date="2016-06" db="EMBL/GenBank/DDBJ databases">
        <authorList>
            <person name="Berg J.A."/>
            <person name="Hyde J.R."/>
            <person name="Breakwell D.P."/>
            <person name="Hope S."/>
            <person name="Grose J.H."/>
        </authorList>
    </citation>
    <scope>NUCLEOTIDE SEQUENCE [LARGE SCALE GENOMIC DNA]</scope>
</reference>
<dbReference type="RefSeq" id="YP_009290741.1">
    <property type="nucleotide sequence ID" value="NC_031107.2"/>
</dbReference>
<sequence>MLRIVERTEHLLDREWLEDRQALFFLERLKLSEMRPPRKLFYRIFEVFESESPQPDAVVLILDHGFMLELITMARAEKAKLSTLADDLLTATQHTYIVTHTVEEGDVYARMGFHCSTVNYRIKNPQPSQPEADFFPTLEVAFDTREKFLDWIETIYGRSSIYDIILTGGRFASMRDEQGHCGTVISVSPVHRRWVVGKAFDGQGNTLQLSRERFSRFMNCILSSLPKGETVVYTYHQFEGGNEAMWLLQNGWLPESYEYARHKTHKGERNAD</sequence>
<dbReference type="KEGG" id="vg:29057073"/>
<accession>A0A1B2IA65</accession>
<organism evidence="1 2">
    <name type="scientific">Erwinia phage vB_EamM_Asesino</name>
    <dbReference type="NCBI Taxonomy" id="1883370"/>
    <lineage>
        <taxon>Viruses</taxon>
        <taxon>Duplodnaviria</taxon>
        <taxon>Heunggongvirae</taxon>
        <taxon>Uroviricota</taxon>
        <taxon>Caudoviricetes</taxon>
        <taxon>Chimalliviridae</taxon>
        <taxon>Erskinevirus</taxon>
        <taxon>Erskinevirus asesino</taxon>
    </lineage>
</organism>
<keyword evidence="2" id="KW-1185">Reference proteome</keyword>
<gene>
    <name evidence="1" type="ORF">ASESINO_123</name>
</gene>
<name>A0A1B2IA65_9CAUD</name>
<evidence type="ECO:0000313" key="1">
    <source>
        <dbReference type="EMBL" id="ANZ48136.1"/>
    </source>
</evidence>
<dbReference type="Proteomes" id="UP000202181">
    <property type="component" value="Segment"/>
</dbReference>
<dbReference type="EMBL" id="KX397364">
    <property type="protein sequence ID" value="ANZ48136.1"/>
    <property type="molecule type" value="Genomic_DNA"/>
</dbReference>